<feature type="region of interest" description="Disordered" evidence="1">
    <location>
        <begin position="156"/>
        <end position="229"/>
    </location>
</feature>
<evidence type="ECO:0000313" key="3">
    <source>
        <dbReference type="Proteomes" id="UP001153269"/>
    </source>
</evidence>
<proteinExistence type="predicted"/>
<comment type="caution">
    <text evidence="2">The sequence shown here is derived from an EMBL/GenBank/DDBJ whole genome shotgun (WGS) entry which is preliminary data.</text>
</comment>
<sequence>MAEDRILSSVDFETLTRCSTPSARHHSLDAEAKPERLGRRTAGSVRVPLARQVTISNFDAPARKLDSRGSCTGATPPALGSRSAPAGQQQAGGSAMMKARLGRPTLSLLGVSTTNITPVCRRYERNLFLEHFSSSSVSFLCQDSSTSFVFPQDVTSAETADRTGWPRRSAPEVLATERQNGRAAGEVPDEASAPQRRLKGPEAATVTEGVRTHRTRNVQSRTGPVRNVQPRGREEPEILTLHLFEIPC</sequence>
<evidence type="ECO:0000313" key="2">
    <source>
        <dbReference type="EMBL" id="CAB1455749.1"/>
    </source>
</evidence>
<feature type="compositionally biased region" description="Low complexity" evidence="1">
    <location>
        <begin position="80"/>
        <end position="93"/>
    </location>
</feature>
<dbReference type="Proteomes" id="UP001153269">
    <property type="component" value="Unassembled WGS sequence"/>
</dbReference>
<accession>A0A9N7VS28</accession>
<gene>
    <name evidence="2" type="ORF">PLEPLA_LOCUS43530</name>
</gene>
<name>A0A9N7VS28_PLEPL</name>
<feature type="region of interest" description="Disordered" evidence="1">
    <location>
        <begin position="65"/>
        <end position="93"/>
    </location>
</feature>
<dbReference type="EMBL" id="CADEAL010004269">
    <property type="protein sequence ID" value="CAB1455749.1"/>
    <property type="molecule type" value="Genomic_DNA"/>
</dbReference>
<reference evidence="2" key="1">
    <citation type="submission" date="2020-03" db="EMBL/GenBank/DDBJ databases">
        <authorList>
            <person name="Weist P."/>
        </authorList>
    </citation>
    <scope>NUCLEOTIDE SEQUENCE</scope>
</reference>
<keyword evidence="3" id="KW-1185">Reference proteome</keyword>
<protein>
    <submittedName>
        <fullName evidence="2">Uncharacterized protein</fullName>
    </submittedName>
</protein>
<dbReference type="AlphaFoldDB" id="A0A9N7VS28"/>
<organism evidence="2 3">
    <name type="scientific">Pleuronectes platessa</name>
    <name type="common">European plaice</name>
    <dbReference type="NCBI Taxonomy" id="8262"/>
    <lineage>
        <taxon>Eukaryota</taxon>
        <taxon>Metazoa</taxon>
        <taxon>Chordata</taxon>
        <taxon>Craniata</taxon>
        <taxon>Vertebrata</taxon>
        <taxon>Euteleostomi</taxon>
        <taxon>Actinopterygii</taxon>
        <taxon>Neopterygii</taxon>
        <taxon>Teleostei</taxon>
        <taxon>Neoteleostei</taxon>
        <taxon>Acanthomorphata</taxon>
        <taxon>Carangaria</taxon>
        <taxon>Pleuronectiformes</taxon>
        <taxon>Pleuronectoidei</taxon>
        <taxon>Pleuronectidae</taxon>
        <taxon>Pleuronectes</taxon>
    </lineage>
</organism>
<evidence type="ECO:0000256" key="1">
    <source>
        <dbReference type="SAM" id="MobiDB-lite"/>
    </source>
</evidence>